<dbReference type="Proteomes" id="UP000321085">
    <property type="component" value="Unassembled WGS sequence"/>
</dbReference>
<evidence type="ECO:0000313" key="2">
    <source>
        <dbReference type="Proteomes" id="UP000321085"/>
    </source>
</evidence>
<evidence type="ECO:0000313" key="1">
    <source>
        <dbReference type="EMBL" id="GEO16153.1"/>
    </source>
</evidence>
<protein>
    <recommendedName>
        <fullName evidence="3">CYTH domain-containing protein</fullName>
    </recommendedName>
</protein>
<comment type="caution">
    <text evidence="1">The sequence shown here is derived from an EMBL/GenBank/DDBJ whole genome shotgun (WGS) entry which is preliminary data.</text>
</comment>
<dbReference type="EMBL" id="BJYU01000056">
    <property type="protein sequence ID" value="GEO16153.1"/>
    <property type="molecule type" value="Genomic_DNA"/>
</dbReference>
<dbReference type="Gene3D" id="2.40.320.10">
    <property type="entry name" value="Hypothetical Protein Pfu-838710-001"/>
    <property type="match status" value="1"/>
</dbReference>
<accession>A0A512BW23</accession>
<dbReference type="RefSeq" id="WP_147021887.1">
    <property type="nucleotide sequence ID" value="NZ_BJYU01000056.1"/>
</dbReference>
<gene>
    <name evidence="1" type="ORF">MAE02_38490</name>
</gene>
<evidence type="ECO:0008006" key="3">
    <source>
        <dbReference type="Google" id="ProtNLM"/>
    </source>
</evidence>
<dbReference type="AlphaFoldDB" id="A0A512BW23"/>
<proteinExistence type="predicted"/>
<keyword evidence="2" id="KW-1185">Reference proteome</keyword>
<organism evidence="1 2">
    <name type="scientific">Microvirga aerophila</name>
    <dbReference type="NCBI Taxonomy" id="670291"/>
    <lineage>
        <taxon>Bacteria</taxon>
        <taxon>Pseudomonadati</taxon>
        <taxon>Pseudomonadota</taxon>
        <taxon>Alphaproteobacteria</taxon>
        <taxon>Hyphomicrobiales</taxon>
        <taxon>Methylobacteriaceae</taxon>
        <taxon>Microvirga</taxon>
    </lineage>
</organism>
<reference evidence="1 2" key="1">
    <citation type="submission" date="2019-07" db="EMBL/GenBank/DDBJ databases">
        <title>Whole genome shotgun sequence of Microvirga aerophila NBRC 106136.</title>
        <authorList>
            <person name="Hosoyama A."/>
            <person name="Uohara A."/>
            <person name="Ohji S."/>
            <person name="Ichikawa N."/>
        </authorList>
    </citation>
    <scope>NUCLEOTIDE SEQUENCE [LARGE SCALE GENOMIC DNA]</scope>
    <source>
        <strain evidence="1 2">NBRC 106136</strain>
    </source>
</reference>
<name>A0A512BW23_9HYPH</name>
<sequence length="173" mass="18827">MSITRRFLLAPSLARLLEQEREGRHILEGYVPDQQGRSLHVRVEEGAGSLILVAAGPGEAVEVAAALPLAQAEALLDLAAGGLAYRHIDMSLGTRTASISRIMAPGVLDLIAVGFEHEEQARAFEPPTWFGAEVTAIPATGTAPWPWQVSRRHPRWNSRMARSTACSIRWKAD</sequence>